<dbReference type="PANTHER" id="PTHR46762">
    <property type="entry name" value="NUCLEOREDOXIN-LIKE PROTEIN 2"/>
    <property type="match status" value="1"/>
</dbReference>
<name>A0A8J9SRV4_PHATR</name>
<dbReference type="InterPro" id="IPR029519">
    <property type="entry name" value="RdCVF2"/>
</dbReference>
<dbReference type="Pfam" id="PF13905">
    <property type="entry name" value="Thioredoxin_8"/>
    <property type="match status" value="1"/>
</dbReference>
<protein>
    <recommendedName>
        <fullName evidence="3">Thioredoxin-like fold domain-containing protein</fullName>
    </recommendedName>
</protein>
<dbReference type="AlphaFoldDB" id="A0A8J9SRV4"/>
<keyword evidence="2" id="KW-0812">Transmembrane</keyword>
<dbReference type="SUPFAM" id="SSF52833">
    <property type="entry name" value="Thioredoxin-like"/>
    <property type="match status" value="1"/>
</dbReference>
<dbReference type="InterPro" id="IPR036249">
    <property type="entry name" value="Thioredoxin-like_sf"/>
</dbReference>
<feature type="domain" description="Thioredoxin-like fold" evidence="3">
    <location>
        <begin position="132"/>
        <end position="251"/>
    </location>
</feature>
<keyword evidence="2" id="KW-0472">Membrane</keyword>
<evidence type="ECO:0000256" key="2">
    <source>
        <dbReference type="SAM" id="Phobius"/>
    </source>
</evidence>
<evidence type="ECO:0000256" key="1">
    <source>
        <dbReference type="SAM" id="MobiDB-lite"/>
    </source>
</evidence>
<sequence>MSISSSRASSSLPQTSETADGITTTHLSMQKRKTGILPMTEADRNGRNAASNRRLRHKHVQTSDLVGLGKLMLGILALGLIVVVWQRKSLVNEQEIGGPIKVGNAPVDIDDSLREHPLHRYESLQYALDNSKIVALYFAASWCPMSTPVTNLIHDYFDDILLPPPPTDNAASNRRLAQRHGLSLVHVSSDVDEESMQKYIGKNWMAVPYNSPDRNALKEHFKTCAKRELSALGFERKHEIPTLIVISGTSHEVLTFDGVRDVREYGAQAVDTWMELASLSDALSSKFI</sequence>
<accession>A0A8J9SRV4</accession>
<feature type="compositionally biased region" description="Polar residues" evidence="1">
    <location>
        <begin position="17"/>
        <end position="28"/>
    </location>
</feature>
<dbReference type="GO" id="GO:0045494">
    <property type="term" value="P:photoreceptor cell maintenance"/>
    <property type="evidence" value="ECO:0007669"/>
    <property type="project" value="InterPro"/>
</dbReference>
<dbReference type="Proteomes" id="UP000836788">
    <property type="component" value="Chromosome 12"/>
</dbReference>
<feature type="compositionally biased region" description="Low complexity" evidence="1">
    <location>
        <begin position="1"/>
        <end position="16"/>
    </location>
</feature>
<feature type="region of interest" description="Disordered" evidence="1">
    <location>
        <begin position="1"/>
        <end position="54"/>
    </location>
</feature>
<gene>
    <name evidence="4" type="ORF">PTTT1_LOCUS12009</name>
</gene>
<evidence type="ECO:0000259" key="3">
    <source>
        <dbReference type="Pfam" id="PF13905"/>
    </source>
</evidence>
<dbReference type="Gene3D" id="3.40.30.10">
    <property type="entry name" value="Glutaredoxin"/>
    <property type="match status" value="1"/>
</dbReference>
<proteinExistence type="predicted"/>
<feature type="transmembrane region" description="Helical" evidence="2">
    <location>
        <begin position="65"/>
        <end position="85"/>
    </location>
</feature>
<keyword evidence="2" id="KW-1133">Transmembrane helix</keyword>
<dbReference type="EMBL" id="OU594953">
    <property type="protein sequence ID" value="CAG9280040.1"/>
    <property type="molecule type" value="Genomic_DNA"/>
</dbReference>
<evidence type="ECO:0000313" key="4">
    <source>
        <dbReference type="EMBL" id="CAG9280040.1"/>
    </source>
</evidence>
<organism evidence="4">
    <name type="scientific">Phaeodactylum tricornutum</name>
    <name type="common">Diatom</name>
    <dbReference type="NCBI Taxonomy" id="2850"/>
    <lineage>
        <taxon>Eukaryota</taxon>
        <taxon>Sar</taxon>
        <taxon>Stramenopiles</taxon>
        <taxon>Ochrophyta</taxon>
        <taxon>Bacillariophyta</taxon>
        <taxon>Bacillariophyceae</taxon>
        <taxon>Bacillariophycidae</taxon>
        <taxon>Naviculales</taxon>
        <taxon>Phaeodactylaceae</taxon>
        <taxon>Phaeodactylum</taxon>
    </lineage>
</organism>
<dbReference type="InterPro" id="IPR012336">
    <property type="entry name" value="Thioredoxin-like_fold"/>
</dbReference>
<dbReference type="PANTHER" id="PTHR46762:SF1">
    <property type="entry name" value="NUCLEOREDOXIN-LIKE PROTEIN 2"/>
    <property type="match status" value="1"/>
</dbReference>
<reference evidence="4" key="1">
    <citation type="submission" date="2022-02" db="EMBL/GenBank/DDBJ databases">
        <authorList>
            <person name="Giguere J D."/>
        </authorList>
    </citation>
    <scope>NUCLEOTIDE SEQUENCE</scope>
    <source>
        <strain evidence="4">CCAP 1055/1</strain>
    </source>
</reference>